<reference evidence="2 3" key="1">
    <citation type="submission" date="2022-06" db="EMBL/GenBank/DDBJ databases">
        <title>Genomic Encyclopedia of Archaeal and Bacterial Type Strains, Phase II (KMG-II): from individual species to whole genera.</title>
        <authorList>
            <person name="Goeker M."/>
        </authorList>
    </citation>
    <scope>NUCLEOTIDE SEQUENCE [LARGE SCALE GENOMIC DNA]</scope>
    <source>
        <strain evidence="2 3">DSM 44255</strain>
    </source>
</reference>
<keyword evidence="2" id="KW-0378">Hydrolase</keyword>
<evidence type="ECO:0000313" key="3">
    <source>
        <dbReference type="Proteomes" id="UP001205185"/>
    </source>
</evidence>
<sequence length="276" mass="29191">MDGRWTRRGLLIAGAAAVAAAGCGARQQQQTPAATPKPLPSSVPPVDSTSVSNLIWRSSIGDVKMIVMRPREVAGPLPVCLALHGEGTDANQFVEIGLPPLLTATVRAGTRPFAVVAVDGGTSSWLGAPQTMLAKELPDWLSRAELADTPFSVLGISSGAVGAFEYARTPGLALLSALSPAVFTDWRDAEKFGGYTDEKQWQRAEPLRNLTAVAGLPFAVWCGTDDPLLPAARELAQRTKATPAVFGDGDHSTVYWKKILPEVLRNIGDSLGKKTP</sequence>
<accession>A0ABT1IJI9</accession>
<dbReference type="GO" id="GO:0016787">
    <property type="term" value="F:hydrolase activity"/>
    <property type="evidence" value="ECO:0007669"/>
    <property type="project" value="UniProtKB-KW"/>
</dbReference>
<dbReference type="EMBL" id="JAMTCO010000014">
    <property type="protein sequence ID" value="MCP2272812.1"/>
    <property type="molecule type" value="Genomic_DNA"/>
</dbReference>
<feature type="region of interest" description="Disordered" evidence="1">
    <location>
        <begin position="27"/>
        <end position="49"/>
    </location>
</feature>
<dbReference type="InterPro" id="IPR029058">
    <property type="entry name" value="AB_hydrolase_fold"/>
</dbReference>
<dbReference type="PROSITE" id="PS51318">
    <property type="entry name" value="TAT"/>
    <property type="match status" value="1"/>
</dbReference>
<dbReference type="Gene3D" id="3.40.50.1820">
    <property type="entry name" value="alpha/beta hydrolase"/>
    <property type="match status" value="1"/>
</dbReference>
<gene>
    <name evidence="2" type="ORF">LV75_005338</name>
</gene>
<name>A0ABT1IJI9_9PSEU</name>
<comment type="caution">
    <text evidence="2">The sequence shown here is derived from an EMBL/GenBank/DDBJ whole genome shotgun (WGS) entry which is preliminary data.</text>
</comment>
<dbReference type="SUPFAM" id="SSF53474">
    <property type="entry name" value="alpha/beta-Hydrolases"/>
    <property type="match status" value="1"/>
</dbReference>
<dbReference type="PROSITE" id="PS51257">
    <property type="entry name" value="PROKAR_LIPOPROTEIN"/>
    <property type="match status" value="1"/>
</dbReference>
<dbReference type="Proteomes" id="UP001205185">
    <property type="component" value="Unassembled WGS sequence"/>
</dbReference>
<dbReference type="InterPro" id="IPR006311">
    <property type="entry name" value="TAT_signal"/>
</dbReference>
<evidence type="ECO:0000256" key="1">
    <source>
        <dbReference type="SAM" id="MobiDB-lite"/>
    </source>
</evidence>
<protein>
    <submittedName>
        <fullName evidence="2">S-formylglutathione hydrolase FrmB</fullName>
    </submittedName>
</protein>
<dbReference type="RefSeq" id="WP_253889753.1">
    <property type="nucleotide sequence ID" value="NZ_BAAAVB010000007.1"/>
</dbReference>
<evidence type="ECO:0000313" key="2">
    <source>
        <dbReference type="EMBL" id="MCP2272812.1"/>
    </source>
</evidence>
<organism evidence="2 3">
    <name type="scientific">Actinokineospora diospyrosa</name>
    <dbReference type="NCBI Taxonomy" id="103728"/>
    <lineage>
        <taxon>Bacteria</taxon>
        <taxon>Bacillati</taxon>
        <taxon>Actinomycetota</taxon>
        <taxon>Actinomycetes</taxon>
        <taxon>Pseudonocardiales</taxon>
        <taxon>Pseudonocardiaceae</taxon>
        <taxon>Actinokineospora</taxon>
    </lineage>
</organism>
<proteinExistence type="predicted"/>
<keyword evidence="3" id="KW-1185">Reference proteome</keyword>